<dbReference type="PRINTS" id="PR00502">
    <property type="entry name" value="NUDIXFAMILY"/>
</dbReference>
<keyword evidence="5" id="KW-1185">Reference proteome</keyword>
<dbReference type="OrthoDB" id="9804442at2"/>
<dbReference type="PANTHER" id="PTHR43046:SF2">
    <property type="entry name" value="8-OXO-DGTP DIPHOSPHATASE-RELATED"/>
    <property type="match status" value="1"/>
</dbReference>
<organism evidence="4 5">
    <name type="scientific">Branchiibius hedensis</name>
    <dbReference type="NCBI Taxonomy" id="672460"/>
    <lineage>
        <taxon>Bacteria</taxon>
        <taxon>Bacillati</taxon>
        <taxon>Actinomycetota</taxon>
        <taxon>Actinomycetes</taxon>
        <taxon>Micrococcales</taxon>
        <taxon>Dermacoccaceae</taxon>
        <taxon>Branchiibius</taxon>
    </lineage>
</organism>
<keyword evidence="2" id="KW-0378">Hydrolase</keyword>
<proteinExistence type="predicted"/>
<dbReference type="RefSeq" id="WP_109684921.1">
    <property type="nucleotide sequence ID" value="NZ_QGDN01000001.1"/>
</dbReference>
<feature type="domain" description="Nudix hydrolase" evidence="3">
    <location>
        <begin position="2"/>
        <end position="128"/>
    </location>
</feature>
<reference evidence="5" key="1">
    <citation type="submission" date="2016-10" db="EMBL/GenBank/DDBJ databases">
        <authorList>
            <person name="Varghese N."/>
            <person name="Submissions S."/>
        </authorList>
    </citation>
    <scope>NUCLEOTIDE SEQUENCE [LARGE SCALE GENOMIC DNA]</scope>
    <source>
        <strain evidence="5">DSM 22951</strain>
    </source>
</reference>
<dbReference type="Pfam" id="PF00293">
    <property type="entry name" value="NUDIX"/>
    <property type="match status" value="1"/>
</dbReference>
<protein>
    <submittedName>
        <fullName evidence="4">Mutator mutT protein</fullName>
    </submittedName>
</protein>
<accession>A0A2Y8ZR46</accession>
<dbReference type="PANTHER" id="PTHR43046">
    <property type="entry name" value="GDP-MANNOSE MANNOSYL HYDROLASE"/>
    <property type="match status" value="1"/>
</dbReference>
<dbReference type="SUPFAM" id="SSF55811">
    <property type="entry name" value="Nudix"/>
    <property type="match status" value="1"/>
</dbReference>
<comment type="cofactor">
    <cofactor evidence="1">
        <name>Mg(2+)</name>
        <dbReference type="ChEBI" id="CHEBI:18420"/>
    </cofactor>
</comment>
<evidence type="ECO:0000313" key="4">
    <source>
        <dbReference type="EMBL" id="SSA34344.1"/>
    </source>
</evidence>
<dbReference type="GO" id="GO:0016787">
    <property type="term" value="F:hydrolase activity"/>
    <property type="evidence" value="ECO:0007669"/>
    <property type="project" value="UniProtKB-KW"/>
</dbReference>
<dbReference type="InterPro" id="IPR000086">
    <property type="entry name" value="NUDIX_hydrolase_dom"/>
</dbReference>
<evidence type="ECO:0000313" key="5">
    <source>
        <dbReference type="Proteomes" id="UP000250028"/>
    </source>
</evidence>
<evidence type="ECO:0000259" key="3">
    <source>
        <dbReference type="PROSITE" id="PS51462"/>
    </source>
</evidence>
<dbReference type="PROSITE" id="PS51462">
    <property type="entry name" value="NUDIX"/>
    <property type="match status" value="1"/>
</dbReference>
<dbReference type="AlphaFoldDB" id="A0A2Y8ZR46"/>
<dbReference type="Proteomes" id="UP000250028">
    <property type="component" value="Unassembled WGS sequence"/>
</dbReference>
<dbReference type="InterPro" id="IPR015797">
    <property type="entry name" value="NUDIX_hydrolase-like_dom_sf"/>
</dbReference>
<sequence>MTERISIAVAALVHDGRLLLVHRHPQRANYPDCWDLPGGHVEPGETPQEAIRRECREELAIEILDASPVPMTVSDPALEKHAFIVTTWQGQPMNVAPEEHDDLRWFTADELPSLTISDPASLADLVNAFGVAKRPTAGR</sequence>
<evidence type="ECO:0000256" key="2">
    <source>
        <dbReference type="ARBA" id="ARBA00022801"/>
    </source>
</evidence>
<dbReference type="InterPro" id="IPR020476">
    <property type="entry name" value="Nudix_hydrolase"/>
</dbReference>
<gene>
    <name evidence="4" type="ORF">SAMN04489750_1661</name>
</gene>
<dbReference type="Gene3D" id="3.90.79.10">
    <property type="entry name" value="Nucleoside Triphosphate Pyrophosphohydrolase"/>
    <property type="match status" value="1"/>
</dbReference>
<name>A0A2Y8ZR46_9MICO</name>
<evidence type="ECO:0000256" key="1">
    <source>
        <dbReference type="ARBA" id="ARBA00001946"/>
    </source>
</evidence>
<dbReference type="EMBL" id="UESZ01000001">
    <property type="protein sequence ID" value="SSA34344.1"/>
    <property type="molecule type" value="Genomic_DNA"/>
</dbReference>